<dbReference type="AlphaFoldDB" id="A0A926E656"/>
<keyword evidence="1" id="KW-0235">DNA replication</keyword>
<comment type="caution">
    <text evidence="3">The sequence shown here is derived from an EMBL/GenBank/DDBJ whole genome shotgun (WGS) entry which is preliminary data.</text>
</comment>
<reference evidence="3" key="1">
    <citation type="submission" date="2020-08" db="EMBL/GenBank/DDBJ databases">
        <title>Genome public.</title>
        <authorList>
            <person name="Liu C."/>
            <person name="Sun Q."/>
        </authorList>
    </citation>
    <scope>NUCLEOTIDE SEQUENCE</scope>
    <source>
        <strain evidence="3">NSJ-33</strain>
    </source>
</reference>
<name>A0A926E656_9FIRM</name>
<protein>
    <submittedName>
        <fullName evidence="3">J domain-containing protein</fullName>
    </submittedName>
</protein>
<evidence type="ECO:0000256" key="2">
    <source>
        <dbReference type="SAM" id="Phobius"/>
    </source>
</evidence>
<dbReference type="InterPro" id="IPR001623">
    <property type="entry name" value="DnaJ_domain"/>
</dbReference>
<sequence>MQAEFYADLCAVFGRKVPAGTGAHVYDPRLLAQMGLPPQTGQTEIKSRFSSLAKELHPDCGGDEDPFIRLVEAYRKLMAWSERVWVLPGLILYDINTVLFLGAAAEVKVSQILY</sequence>
<evidence type="ECO:0000313" key="4">
    <source>
        <dbReference type="Proteomes" id="UP000610760"/>
    </source>
</evidence>
<keyword evidence="2" id="KW-1133">Transmembrane helix</keyword>
<feature type="transmembrane region" description="Helical" evidence="2">
    <location>
        <begin position="84"/>
        <end position="105"/>
    </location>
</feature>
<evidence type="ECO:0000313" key="3">
    <source>
        <dbReference type="EMBL" id="MBC8560255.1"/>
    </source>
</evidence>
<dbReference type="RefSeq" id="WP_249295230.1">
    <property type="nucleotide sequence ID" value="NZ_JACRSV010000002.1"/>
</dbReference>
<proteinExistence type="predicted"/>
<keyword evidence="2" id="KW-0472">Membrane</keyword>
<gene>
    <name evidence="3" type="ORF">H8710_09285</name>
</gene>
<dbReference type="CDD" id="cd06257">
    <property type="entry name" value="DnaJ"/>
    <property type="match status" value="1"/>
</dbReference>
<dbReference type="Gene3D" id="1.10.287.110">
    <property type="entry name" value="DnaJ domain"/>
    <property type="match status" value="1"/>
</dbReference>
<organism evidence="3 4">
    <name type="scientific">Fumia xinanensis</name>
    <dbReference type="NCBI Taxonomy" id="2763659"/>
    <lineage>
        <taxon>Bacteria</taxon>
        <taxon>Bacillati</taxon>
        <taxon>Bacillota</taxon>
        <taxon>Clostridia</taxon>
        <taxon>Eubacteriales</taxon>
        <taxon>Oscillospiraceae</taxon>
        <taxon>Fumia</taxon>
    </lineage>
</organism>
<dbReference type="GO" id="GO:0006260">
    <property type="term" value="P:DNA replication"/>
    <property type="evidence" value="ECO:0007669"/>
    <property type="project" value="UniProtKB-KW"/>
</dbReference>
<dbReference type="Proteomes" id="UP000610760">
    <property type="component" value="Unassembled WGS sequence"/>
</dbReference>
<dbReference type="EMBL" id="JACRSV010000002">
    <property type="protein sequence ID" value="MBC8560255.1"/>
    <property type="molecule type" value="Genomic_DNA"/>
</dbReference>
<dbReference type="SUPFAM" id="SSF46565">
    <property type="entry name" value="Chaperone J-domain"/>
    <property type="match status" value="1"/>
</dbReference>
<keyword evidence="4" id="KW-1185">Reference proteome</keyword>
<accession>A0A926E656</accession>
<dbReference type="InterPro" id="IPR036869">
    <property type="entry name" value="J_dom_sf"/>
</dbReference>
<evidence type="ECO:0000256" key="1">
    <source>
        <dbReference type="ARBA" id="ARBA00022705"/>
    </source>
</evidence>
<keyword evidence="2" id="KW-0812">Transmembrane</keyword>